<reference evidence="5 6" key="1">
    <citation type="submission" date="2021-03" db="EMBL/GenBank/DDBJ databases">
        <title>Fibrella sp. HMF5036 genome sequencing and assembly.</title>
        <authorList>
            <person name="Kang H."/>
            <person name="Kim H."/>
            <person name="Bae S."/>
            <person name="Joh K."/>
        </authorList>
    </citation>
    <scope>NUCLEOTIDE SEQUENCE [LARGE SCALE GENOMIC DNA]</scope>
    <source>
        <strain evidence="5 6">HMF5036</strain>
    </source>
</reference>
<dbReference type="SUPFAM" id="SSF46689">
    <property type="entry name" value="Homeodomain-like"/>
    <property type="match status" value="1"/>
</dbReference>
<proteinExistence type="predicted"/>
<dbReference type="InterPro" id="IPR020449">
    <property type="entry name" value="Tscrpt_reg_AraC-type_HTH"/>
</dbReference>
<dbReference type="SUPFAM" id="SSF51215">
    <property type="entry name" value="Regulatory protein AraC"/>
    <property type="match status" value="1"/>
</dbReference>
<evidence type="ECO:0000313" key="5">
    <source>
        <dbReference type="EMBL" id="MBO0930022.1"/>
    </source>
</evidence>
<dbReference type="PANTHER" id="PTHR43280">
    <property type="entry name" value="ARAC-FAMILY TRANSCRIPTIONAL REGULATOR"/>
    <property type="match status" value="1"/>
</dbReference>
<feature type="domain" description="HTH araC/xylS-type" evidence="4">
    <location>
        <begin position="204"/>
        <end position="309"/>
    </location>
</feature>
<organism evidence="5 6">
    <name type="scientific">Fibrella aquatilis</name>
    <dbReference type="NCBI Taxonomy" id="2817059"/>
    <lineage>
        <taxon>Bacteria</taxon>
        <taxon>Pseudomonadati</taxon>
        <taxon>Bacteroidota</taxon>
        <taxon>Cytophagia</taxon>
        <taxon>Cytophagales</taxon>
        <taxon>Spirosomataceae</taxon>
        <taxon>Fibrella</taxon>
    </lineage>
</organism>
<dbReference type="SMART" id="SM00342">
    <property type="entry name" value="HTH_ARAC"/>
    <property type="match status" value="1"/>
</dbReference>
<dbReference type="InterPro" id="IPR018060">
    <property type="entry name" value="HTH_AraC"/>
</dbReference>
<dbReference type="GO" id="GO:0043565">
    <property type="term" value="F:sequence-specific DNA binding"/>
    <property type="evidence" value="ECO:0007669"/>
    <property type="project" value="InterPro"/>
</dbReference>
<evidence type="ECO:0000313" key="6">
    <source>
        <dbReference type="Proteomes" id="UP000664795"/>
    </source>
</evidence>
<keyword evidence="1" id="KW-0805">Transcription regulation</keyword>
<comment type="caution">
    <text evidence="5">The sequence shown here is derived from an EMBL/GenBank/DDBJ whole genome shotgun (WGS) entry which is preliminary data.</text>
</comment>
<dbReference type="AlphaFoldDB" id="A0A939JUQ3"/>
<sequence length="309" mass="35094">MKTSSIDDFSASIVTADKPAADPLLLVGAVGEVSQFNLFNMADLMRTYRSRPPMTFDRRPFYKISLLRGRSRVEYTDRVVEIDQSSLFFATPREPYRWVPYDLAQTGYFCVFTDEFLLPAKSGIVLDDLPIFQPGSYPVWSITDAQYEAIEAIFQKMALEITSDYTFKYSLLRTYLLELIHAGQKLQPGPTQALPHTASTRVTAQFTELLERQFPLGTPRQQLRLRTAKDYADQLAVHVNHLNRVLKETTGHTTTALIGSRVAQEARILLKQTNWTVSEIAESLGFANVAHFCSFFKRQTTLTPGSFRE</sequence>
<dbReference type="EMBL" id="JAFMYU010000002">
    <property type="protein sequence ID" value="MBO0930022.1"/>
    <property type="molecule type" value="Genomic_DNA"/>
</dbReference>
<accession>A0A939JUQ3</accession>
<dbReference type="Proteomes" id="UP000664795">
    <property type="component" value="Unassembled WGS sequence"/>
</dbReference>
<dbReference type="PANTHER" id="PTHR43280:SF32">
    <property type="entry name" value="TRANSCRIPTIONAL REGULATORY PROTEIN"/>
    <property type="match status" value="1"/>
</dbReference>
<gene>
    <name evidence="5" type="ORF">J2I48_03410</name>
</gene>
<dbReference type="InterPro" id="IPR037923">
    <property type="entry name" value="HTH-like"/>
</dbReference>
<keyword evidence="6" id="KW-1185">Reference proteome</keyword>
<evidence type="ECO:0000256" key="1">
    <source>
        <dbReference type="ARBA" id="ARBA00023015"/>
    </source>
</evidence>
<name>A0A939JUQ3_9BACT</name>
<dbReference type="Gene3D" id="1.10.10.60">
    <property type="entry name" value="Homeodomain-like"/>
    <property type="match status" value="1"/>
</dbReference>
<dbReference type="Pfam" id="PF12833">
    <property type="entry name" value="HTH_18"/>
    <property type="match status" value="1"/>
</dbReference>
<protein>
    <submittedName>
        <fullName evidence="5">Helix-turn-helix transcriptional regulator</fullName>
    </submittedName>
</protein>
<dbReference type="PROSITE" id="PS01124">
    <property type="entry name" value="HTH_ARAC_FAMILY_2"/>
    <property type="match status" value="1"/>
</dbReference>
<dbReference type="GO" id="GO:0003700">
    <property type="term" value="F:DNA-binding transcription factor activity"/>
    <property type="evidence" value="ECO:0007669"/>
    <property type="project" value="InterPro"/>
</dbReference>
<evidence type="ECO:0000256" key="3">
    <source>
        <dbReference type="ARBA" id="ARBA00023163"/>
    </source>
</evidence>
<keyword evidence="3" id="KW-0804">Transcription</keyword>
<dbReference type="InterPro" id="IPR009057">
    <property type="entry name" value="Homeodomain-like_sf"/>
</dbReference>
<dbReference type="RefSeq" id="WP_207333988.1">
    <property type="nucleotide sequence ID" value="NZ_JAFMYU010000002.1"/>
</dbReference>
<evidence type="ECO:0000259" key="4">
    <source>
        <dbReference type="PROSITE" id="PS01124"/>
    </source>
</evidence>
<evidence type="ECO:0000256" key="2">
    <source>
        <dbReference type="ARBA" id="ARBA00023125"/>
    </source>
</evidence>
<keyword evidence="2" id="KW-0238">DNA-binding</keyword>
<dbReference type="PRINTS" id="PR00032">
    <property type="entry name" value="HTHARAC"/>
</dbReference>